<dbReference type="OrthoDB" id="9797341at2"/>
<feature type="modified residue" description="4-aspartylphosphate" evidence="1">
    <location>
        <position position="59"/>
    </location>
</feature>
<keyword evidence="1" id="KW-0597">Phosphoprotein</keyword>
<dbReference type="Gene3D" id="3.40.50.2300">
    <property type="match status" value="1"/>
</dbReference>
<dbReference type="InterPro" id="IPR058245">
    <property type="entry name" value="NreC/VraR/RcsB-like_REC"/>
</dbReference>
<dbReference type="PANTHER" id="PTHR45566:SF2">
    <property type="entry name" value="NARL SUBFAMILY"/>
    <property type="match status" value="1"/>
</dbReference>
<name>A0A246FKV8_9BACT</name>
<evidence type="ECO:0000256" key="1">
    <source>
        <dbReference type="PROSITE-ProRule" id="PRU00169"/>
    </source>
</evidence>
<protein>
    <submittedName>
        <fullName evidence="3">LuxR family transcriptional regulator</fullName>
    </submittedName>
</protein>
<dbReference type="InterPro" id="IPR001789">
    <property type="entry name" value="Sig_transdc_resp-reg_receiver"/>
</dbReference>
<dbReference type="SMART" id="SM00448">
    <property type="entry name" value="REC"/>
    <property type="match status" value="1"/>
</dbReference>
<dbReference type="CDD" id="cd17535">
    <property type="entry name" value="REC_NarL-like"/>
    <property type="match status" value="1"/>
</dbReference>
<evidence type="ECO:0000313" key="3">
    <source>
        <dbReference type="EMBL" id="OWP63353.1"/>
    </source>
</evidence>
<evidence type="ECO:0000313" key="4">
    <source>
        <dbReference type="Proteomes" id="UP000197277"/>
    </source>
</evidence>
<organism evidence="3 4">
    <name type="scientific">Hymenobacter amundsenii</name>
    <dbReference type="NCBI Taxonomy" id="2006685"/>
    <lineage>
        <taxon>Bacteria</taxon>
        <taxon>Pseudomonadati</taxon>
        <taxon>Bacteroidota</taxon>
        <taxon>Cytophagia</taxon>
        <taxon>Cytophagales</taxon>
        <taxon>Hymenobacteraceae</taxon>
        <taxon>Hymenobacter</taxon>
    </lineage>
</organism>
<dbReference type="InterPro" id="IPR011006">
    <property type="entry name" value="CheY-like_superfamily"/>
</dbReference>
<dbReference type="PANTHER" id="PTHR45566">
    <property type="entry name" value="HTH-TYPE TRANSCRIPTIONAL REGULATOR YHJB-RELATED"/>
    <property type="match status" value="1"/>
</dbReference>
<dbReference type="AlphaFoldDB" id="A0A246FKV8"/>
<comment type="caution">
    <text evidence="3">The sequence shown here is derived from an EMBL/GenBank/DDBJ whole genome shotgun (WGS) entry which is preliminary data.</text>
</comment>
<dbReference type="Proteomes" id="UP000197277">
    <property type="component" value="Unassembled WGS sequence"/>
</dbReference>
<dbReference type="RefSeq" id="WP_088464142.1">
    <property type="nucleotide sequence ID" value="NZ_NIRR01000012.1"/>
</dbReference>
<evidence type="ECO:0000259" key="2">
    <source>
        <dbReference type="PROSITE" id="PS50110"/>
    </source>
</evidence>
<accession>A0A246FKV8</accession>
<proteinExistence type="predicted"/>
<keyword evidence="4" id="KW-1185">Reference proteome</keyword>
<dbReference type="InterPro" id="IPR051015">
    <property type="entry name" value="EvgA-like"/>
</dbReference>
<sequence>MTIPSIRLAVVDDHILFRKGLRALISGFPGMEVLFEAGDGQELLEHLDKGIIPDVILMDLQMPVLDGLQTVRLLRTQYPQVRSIIISMHDEPELIDSLRAEGAHGYLLKNASPEEVLGAIRHVITTGPAGNVAPPPVTSGWL</sequence>
<dbReference type="GO" id="GO:0000160">
    <property type="term" value="P:phosphorelay signal transduction system"/>
    <property type="evidence" value="ECO:0007669"/>
    <property type="project" value="InterPro"/>
</dbReference>
<gene>
    <name evidence="3" type="ORF">CDA63_09090</name>
</gene>
<feature type="domain" description="Response regulatory" evidence="2">
    <location>
        <begin position="7"/>
        <end position="124"/>
    </location>
</feature>
<dbReference type="Pfam" id="PF00072">
    <property type="entry name" value="Response_reg"/>
    <property type="match status" value="1"/>
</dbReference>
<reference evidence="3 4" key="1">
    <citation type="submission" date="2017-06" db="EMBL/GenBank/DDBJ databases">
        <title>Hymenobacter amundsenii sp. nov. isolated from regoliths in Antarctica.</title>
        <authorList>
            <person name="Sedlacek I."/>
            <person name="Kralova S."/>
            <person name="Pantucek R."/>
            <person name="Svec P."/>
            <person name="Holochova P."/>
            <person name="Stankova E."/>
            <person name="Vrbovska V."/>
            <person name="Busse H.-J."/>
        </authorList>
    </citation>
    <scope>NUCLEOTIDE SEQUENCE [LARGE SCALE GENOMIC DNA]</scope>
    <source>
        <strain evidence="3 4">CCM 8682</strain>
    </source>
</reference>
<dbReference type="EMBL" id="NIRR01000012">
    <property type="protein sequence ID" value="OWP63353.1"/>
    <property type="molecule type" value="Genomic_DNA"/>
</dbReference>
<dbReference type="PROSITE" id="PS50110">
    <property type="entry name" value="RESPONSE_REGULATORY"/>
    <property type="match status" value="1"/>
</dbReference>
<dbReference type="SUPFAM" id="SSF52172">
    <property type="entry name" value="CheY-like"/>
    <property type="match status" value="1"/>
</dbReference>